<organism evidence="5">
    <name type="scientific">marine metagenome</name>
    <dbReference type="NCBI Taxonomy" id="408172"/>
    <lineage>
        <taxon>unclassified sequences</taxon>
        <taxon>metagenomes</taxon>
        <taxon>ecological metagenomes</taxon>
    </lineage>
</organism>
<feature type="non-terminal residue" evidence="5">
    <location>
        <position position="43"/>
    </location>
</feature>
<dbReference type="InterPro" id="IPR020575">
    <property type="entry name" value="Hsp90_N"/>
</dbReference>
<dbReference type="GO" id="GO:0005524">
    <property type="term" value="F:ATP binding"/>
    <property type="evidence" value="ECO:0007669"/>
    <property type="project" value="UniProtKB-KW"/>
</dbReference>
<evidence type="ECO:0000313" key="5">
    <source>
        <dbReference type="EMBL" id="SVB97404.1"/>
    </source>
</evidence>
<dbReference type="InterPro" id="IPR019805">
    <property type="entry name" value="Heat_shock_protein_90_CS"/>
</dbReference>
<dbReference type="SUPFAM" id="SSF55874">
    <property type="entry name" value="ATPase domain of HSP90 chaperone/DNA topoisomerase II/histidine kinase"/>
    <property type="match status" value="1"/>
</dbReference>
<evidence type="ECO:0000256" key="2">
    <source>
        <dbReference type="ARBA" id="ARBA00022741"/>
    </source>
</evidence>
<dbReference type="PROSITE" id="PS00298">
    <property type="entry name" value="HSP90"/>
    <property type="match status" value="1"/>
</dbReference>
<sequence length="43" mass="5092">MTTKMENKKIQKFDADINQLMKLIINSVYSDKEIFLRELISNS</sequence>
<evidence type="ECO:0000256" key="1">
    <source>
        <dbReference type="ARBA" id="ARBA00008239"/>
    </source>
</evidence>
<dbReference type="GO" id="GO:0016887">
    <property type="term" value="F:ATP hydrolysis activity"/>
    <property type="evidence" value="ECO:0007669"/>
    <property type="project" value="InterPro"/>
</dbReference>
<comment type="similarity">
    <text evidence="1">Belongs to the heat shock protein 90 family.</text>
</comment>
<evidence type="ECO:0000256" key="4">
    <source>
        <dbReference type="ARBA" id="ARBA00023186"/>
    </source>
</evidence>
<evidence type="ECO:0000256" key="3">
    <source>
        <dbReference type="ARBA" id="ARBA00022840"/>
    </source>
</evidence>
<dbReference type="Gene3D" id="3.30.565.10">
    <property type="entry name" value="Histidine kinase-like ATPase, C-terminal domain"/>
    <property type="match status" value="1"/>
</dbReference>
<proteinExistence type="inferred from homology"/>
<keyword evidence="2" id="KW-0547">Nucleotide-binding</keyword>
<dbReference type="InterPro" id="IPR036890">
    <property type="entry name" value="HATPase_C_sf"/>
</dbReference>
<dbReference type="PANTHER" id="PTHR11528">
    <property type="entry name" value="HEAT SHOCK PROTEIN 90 FAMILY MEMBER"/>
    <property type="match status" value="1"/>
</dbReference>
<keyword evidence="4" id="KW-0143">Chaperone</keyword>
<dbReference type="AlphaFoldDB" id="A0A382ICH1"/>
<dbReference type="PRINTS" id="PR00775">
    <property type="entry name" value="HEATSHOCK90"/>
</dbReference>
<gene>
    <name evidence="5" type="ORF">METZ01_LOCUS250258</name>
</gene>
<dbReference type="EMBL" id="UINC01066564">
    <property type="protein sequence ID" value="SVB97404.1"/>
    <property type="molecule type" value="Genomic_DNA"/>
</dbReference>
<dbReference type="GO" id="GO:0051082">
    <property type="term" value="F:unfolded protein binding"/>
    <property type="evidence" value="ECO:0007669"/>
    <property type="project" value="InterPro"/>
</dbReference>
<dbReference type="InterPro" id="IPR001404">
    <property type="entry name" value="Hsp90_fam"/>
</dbReference>
<keyword evidence="3" id="KW-0067">ATP-binding</keyword>
<accession>A0A382ICH1</accession>
<protein>
    <submittedName>
        <fullName evidence="5">Uncharacterized protein</fullName>
    </submittedName>
</protein>
<dbReference type="GO" id="GO:0140662">
    <property type="term" value="F:ATP-dependent protein folding chaperone"/>
    <property type="evidence" value="ECO:0007669"/>
    <property type="project" value="InterPro"/>
</dbReference>
<name>A0A382ICH1_9ZZZZ</name>
<reference evidence="5" key="1">
    <citation type="submission" date="2018-05" db="EMBL/GenBank/DDBJ databases">
        <authorList>
            <person name="Lanie J.A."/>
            <person name="Ng W.-L."/>
            <person name="Kazmierczak K.M."/>
            <person name="Andrzejewski T.M."/>
            <person name="Davidsen T.M."/>
            <person name="Wayne K.J."/>
            <person name="Tettelin H."/>
            <person name="Glass J.I."/>
            <person name="Rusch D."/>
            <person name="Podicherti R."/>
            <person name="Tsui H.-C.T."/>
            <person name="Winkler M.E."/>
        </authorList>
    </citation>
    <scope>NUCLEOTIDE SEQUENCE</scope>
</reference>